<evidence type="ECO:0000313" key="1">
    <source>
        <dbReference type="EMBL" id="ETI69946.1"/>
    </source>
</evidence>
<gene>
    <name evidence="1" type="ORF">BAVI_05054</name>
</gene>
<accession>A0AB94ISD7</accession>
<name>A0AB94ISD7_9BACI</name>
<dbReference type="EMBL" id="ALAN01000034">
    <property type="protein sequence ID" value="ETI69946.1"/>
    <property type="molecule type" value="Genomic_DNA"/>
</dbReference>
<dbReference type="AlphaFoldDB" id="A0AB94ISD7"/>
<keyword evidence="2" id="KW-1185">Reference proteome</keyword>
<evidence type="ECO:0000313" key="2">
    <source>
        <dbReference type="Proteomes" id="UP000018877"/>
    </source>
</evidence>
<reference evidence="1 2" key="1">
    <citation type="journal article" date="2014" name="Environ. Microbiol.">
        <title>The nitrate-ammonifying and nosZ-carrying bacterium Bacillus vireti is a potent source and sink for nitric and nitrous oxide under high nitrate conditions.</title>
        <authorList>
            <person name="Mania D."/>
            <person name="Heylen K."/>
            <person name="van Spanning R.J."/>
            <person name="Frostegard A."/>
        </authorList>
    </citation>
    <scope>NUCLEOTIDE SEQUENCE [LARGE SCALE GENOMIC DNA]</scope>
    <source>
        <strain evidence="1 2">LMG 21834</strain>
    </source>
</reference>
<proteinExistence type="predicted"/>
<dbReference type="Proteomes" id="UP000018877">
    <property type="component" value="Unassembled WGS sequence"/>
</dbReference>
<protein>
    <submittedName>
        <fullName evidence="1">Uncharacterized protein</fullName>
    </submittedName>
</protein>
<comment type="caution">
    <text evidence="1">The sequence shown here is derived from an EMBL/GenBank/DDBJ whole genome shotgun (WGS) entry which is preliminary data.</text>
</comment>
<organism evidence="1 2">
    <name type="scientific">Neobacillus vireti LMG 21834</name>
    <dbReference type="NCBI Taxonomy" id="1131730"/>
    <lineage>
        <taxon>Bacteria</taxon>
        <taxon>Bacillati</taxon>
        <taxon>Bacillota</taxon>
        <taxon>Bacilli</taxon>
        <taxon>Bacillales</taxon>
        <taxon>Bacillaceae</taxon>
        <taxon>Neobacillus</taxon>
    </lineage>
</organism>
<sequence>MPDSGACHAPNNVEFFDIIRVVTGTFFFILLEVGRKQNLGSLIVEQYCFKIFISMKSNGGKI</sequence>